<feature type="domain" description="SSD" evidence="10">
    <location>
        <begin position="272"/>
        <end position="400"/>
    </location>
</feature>
<dbReference type="GO" id="GO:0043952">
    <property type="term" value="P:protein transport by the Sec complex"/>
    <property type="evidence" value="ECO:0007669"/>
    <property type="project" value="UniProtKB-UniRule"/>
</dbReference>
<dbReference type="Gene3D" id="3.30.70.3220">
    <property type="match status" value="1"/>
</dbReference>
<dbReference type="GO" id="GO:0015450">
    <property type="term" value="F:protein-transporting ATPase activity"/>
    <property type="evidence" value="ECO:0007669"/>
    <property type="project" value="InterPro"/>
</dbReference>
<feature type="transmembrane region" description="Helical" evidence="9">
    <location>
        <begin position="343"/>
        <end position="368"/>
    </location>
</feature>
<evidence type="ECO:0000256" key="1">
    <source>
        <dbReference type="ARBA" id="ARBA00004651"/>
    </source>
</evidence>
<gene>
    <name evidence="9" type="primary">secD</name>
    <name evidence="11" type="ORF">SAMN02745941_02503</name>
</gene>
<keyword evidence="6 9" id="KW-1133">Transmembrane helix</keyword>
<dbReference type="PRINTS" id="PR00702">
    <property type="entry name" value="ACRIFLAVINRP"/>
</dbReference>
<dbReference type="FunFam" id="1.20.1640.10:FF:000004">
    <property type="entry name" value="Protein translocase subunit SecD"/>
    <property type="match status" value="1"/>
</dbReference>
<dbReference type="InterPro" id="IPR001036">
    <property type="entry name" value="Acrflvin-R"/>
</dbReference>
<comment type="subcellular location">
    <subcellularLocation>
        <location evidence="1 9">Cell membrane</location>
        <topology evidence="1 9">Multi-pass membrane protein</topology>
    </subcellularLocation>
</comment>
<protein>
    <recommendedName>
        <fullName evidence="9">Protein translocase subunit SecD</fullName>
    </recommendedName>
</protein>
<dbReference type="NCBIfam" id="TIGR00916">
    <property type="entry name" value="2A0604s01"/>
    <property type="match status" value="1"/>
</dbReference>
<evidence type="ECO:0000313" key="12">
    <source>
        <dbReference type="Proteomes" id="UP000184241"/>
    </source>
</evidence>
<dbReference type="NCBIfam" id="TIGR01129">
    <property type="entry name" value="secD"/>
    <property type="match status" value="1"/>
</dbReference>
<dbReference type="GO" id="GO:0006605">
    <property type="term" value="P:protein targeting"/>
    <property type="evidence" value="ECO:0007669"/>
    <property type="project" value="UniProtKB-UniRule"/>
</dbReference>
<feature type="transmembrane region" description="Helical" evidence="9">
    <location>
        <begin position="12"/>
        <end position="36"/>
    </location>
</feature>
<dbReference type="InterPro" id="IPR048634">
    <property type="entry name" value="SecD_SecF_C"/>
</dbReference>
<organism evidence="11 12">
    <name type="scientific">Clostridium intestinale DSM 6191</name>
    <dbReference type="NCBI Taxonomy" id="1121320"/>
    <lineage>
        <taxon>Bacteria</taxon>
        <taxon>Bacillati</taxon>
        <taxon>Bacillota</taxon>
        <taxon>Clostridia</taxon>
        <taxon>Eubacteriales</taxon>
        <taxon>Clostridiaceae</taxon>
        <taxon>Clostridium</taxon>
    </lineage>
</organism>
<feature type="transmembrane region" description="Helical" evidence="9">
    <location>
        <begin position="301"/>
        <end position="322"/>
    </location>
</feature>
<dbReference type="EMBL" id="FQXU01000007">
    <property type="protein sequence ID" value="SHI18488.1"/>
    <property type="molecule type" value="Genomic_DNA"/>
</dbReference>
<dbReference type="Pfam" id="PF22599">
    <property type="entry name" value="SecDF_P1_head"/>
    <property type="match status" value="1"/>
</dbReference>
<dbReference type="InterPro" id="IPR054384">
    <property type="entry name" value="SecDF_P1_head"/>
</dbReference>
<dbReference type="Pfam" id="PF02355">
    <property type="entry name" value="SecD_SecF_C"/>
    <property type="match status" value="1"/>
</dbReference>
<dbReference type="GO" id="GO:0005886">
    <property type="term" value="C:plasma membrane"/>
    <property type="evidence" value="ECO:0007669"/>
    <property type="project" value="UniProtKB-SubCell"/>
</dbReference>
<evidence type="ECO:0000256" key="9">
    <source>
        <dbReference type="HAMAP-Rule" id="MF_01463"/>
    </source>
</evidence>
<comment type="subunit">
    <text evidence="9">Forms a complex with SecF. Part of the essential Sec protein translocation apparatus which comprises SecA, SecYEG and auxiliary proteins SecDF. Other proteins may also be involved.</text>
</comment>
<evidence type="ECO:0000256" key="4">
    <source>
        <dbReference type="ARBA" id="ARBA00022692"/>
    </source>
</evidence>
<evidence type="ECO:0000256" key="3">
    <source>
        <dbReference type="ARBA" id="ARBA00022475"/>
    </source>
</evidence>
<dbReference type="Gene3D" id="1.20.1640.10">
    <property type="entry name" value="Multidrug efflux transporter AcrB transmembrane domain"/>
    <property type="match status" value="1"/>
</dbReference>
<name>A0A1M5Z2X9_9CLOT</name>
<evidence type="ECO:0000256" key="7">
    <source>
        <dbReference type="ARBA" id="ARBA00023010"/>
    </source>
</evidence>
<dbReference type="SUPFAM" id="SSF82866">
    <property type="entry name" value="Multidrug efflux transporter AcrB transmembrane domain"/>
    <property type="match status" value="1"/>
</dbReference>
<evidence type="ECO:0000256" key="5">
    <source>
        <dbReference type="ARBA" id="ARBA00022927"/>
    </source>
</evidence>
<keyword evidence="5 9" id="KW-0653">Protein transport</keyword>
<keyword evidence="4 9" id="KW-0812">Transmembrane</keyword>
<comment type="similarity">
    <text evidence="9">Belongs to the SecD/SecF family. SecD subfamily.</text>
</comment>
<comment type="function">
    <text evidence="9">Part of the Sec protein translocase complex. Interacts with the SecYEG preprotein conducting channel. SecDF uses the proton motive force (PMF) to complete protein translocation after the ATP-dependent function of SecA.</text>
</comment>
<sequence>MRTKGKGKSTILFLLICGFIFLFTYVTFFGVELFGYEYKNIDKAITKGLDLQGGVSVLMEITSDNVSKDDLDKTKELLSLRVNKVGVSETIVNTEGDNRIRIDIPGKFDSKEIVDSLNKTGELKFVAPNEAKDVILKGQDVKKASSQVDQQTGKPVVSLELTDEGTKKFADATAKYVGQQISIYMDDDLLTSPTVNSVISNGVATITGNSSLQETKNLAGVINAGALPVPVKVASVETVGAQLGATALPNAVKAGIIGIGLIFLLMIVLYRVPGALASIALLLYTTLVLTIFASIKAALTLSGIAGFLLTIGMAVDANVLIFERIREEIKKGKSPLSSVKEGFDNAMSSIVDSNLTTIIAALVLYFVGTGAVKGFATTLLIGVVVSMFTAIVVTRTLMNLAAKMGLLSKLWSFRVKRG</sequence>
<dbReference type="HAMAP" id="MF_01463_B">
    <property type="entry name" value="SecD_B"/>
    <property type="match status" value="1"/>
</dbReference>
<feature type="transmembrane region" description="Helical" evidence="9">
    <location>
        <begin position="251"/>
        <end position="269"/>
    </location>
</feature>
<keyword evidence="7 9" id="KW-0811">Translocation</keyword>
<dbReference type="InterPro" id="IPR055344">
    <property type="entry name" value="SecD_SecF_C_bact"/>
</dbReference>
<proteinExistence type="inferred from homology"/>
<evidence type="ECO:0000256" key="2">
    <source>
        <dbReference type="ARBA" id="ARBA00022448"/>
    </source>
</evidence>
<dbReference type="GO" id="GO:0065002">
    <property type="term" value="P:intracellular protein transmembrane transport"/>
    <property type="evidence" value="ECO:0007669"/>
    <property type="project" value="UniProtKB-UniRule"/>
</dbReference>
<accession>A0A1M5Z2X9</accession>
<dbReference type="Pfam" id="PF21760">
    <property type="entry name" value="SecD_1st"/>
    <property type="match status" value="1"/>
</dbReference>
<dbReference type="InterPro" id="IPR000731">
    <property type="entry name" value="SSD"/>
</dbReference>
<dbReference type="InterPro" id="IPR022813">
    <property type="entry name" value="SecD/SecF_arch_bac"/>
</dbReference>
<dbReference type="AlphaFoldDB" id="A0A1M5Z2X9"/>
<dbReference type="PANTHER" id="PTHR30081">
    <property type="entry name" value="PROTEIN-EXPORT MEMBRANE PROTEIN SEC"/>
    <property type="match status" value="1"/>
</dbReference>
<keyword evidence="2 9" id="KW-0813">Transport</keyword>
<dbReference type="PANTHER" id="PTHR30081:SF1">
    <property type="entry name" value="PROTEIN TRANSLOCASE SUBUNIT SECD"/>
    <property type="match status" value="1"/>
</dbReference>
<dbReference type="Proteomes" id="UP000184241">
    <property type="component" value="Unassembled WGS sequence"/>
</dbReference>
<feature type="transmembrane region" description="Helical" evidence="9">
    <location>
        <begin position="276"/>
        <end position="295"/>
    </location>
</feature>
<keyword evidence="3 9" id="KW-1003">Cell membrane</keyword>
<dbReference type="InterPro" id="IPR005791">
    <property type="entry name" value="SecD"/>
</dbReference>
<dbReference type="InterPro" id="IPR048631">
    <property type="entry name" value="SecD_1st"/>
</dbReference>
<evidence type="ECO:0000256" key="6">
    <source>
        <dbReference type="ARBA" id="ARBA00022989"/>
    </source>
</evidence>
<evidence type="ECO:0000259" key="10">
    <source>
        <dbReference type="PROSITE" id="PS50156"/>
    </source>
</evidence>
<reference evidence="11 12" key="1">
    <citation type="submission" date="2016-11" db="EMBL/GenBank/DDBJ databases">
        <authorList>
            <person name="Jaros S."/>
            <person name="Januszkiewicz K."/>
            <person name="Wedrychowicz H."/>
        </authorList>
    </citation>
    <scope>NUCLEOTIDE SEQUENCE [LARGE SCALE GENOMIC DNA]</scope>
    <source>
        <strain evidence="11 12">DSM 6191</strain>
    </source>
</reference>
<dbReference type="PROSITE" id="PS50156">
    <property type="entry name" value="SSD"/>
    <property type="match status" value="1"/>
</dbReference>
<evidence type="ECO:0000256" key="8">
    <source>
        <dbReference type="ARBA" id="ARBA00023136"/>
    </source>
</evidence>
<feature type="transmembrane region" description="Helical" evidence="9">
    <location>
        <begin position="374"/>
        <end position="394"/>
    </location>
</feature>
<keyword evidence="8 9" id="KW-0472">Membrane</keyword>
<dbReference type="RefSeq" id="WP_073019935.1">
    <property type="nucleotide sequence ID" value="NZ_FQXU01000007.1"/>
</dbReference>
<evidence type="ECO:0000313" key="11">
    <source>
        <dbReference type="EMBL" id="SHI18488.1"/>
    </source>
</evidence>